<feature type="active site" evidence="9">
    <location>
        <position position="136"/>
    </location>
</feature>
<evidence type="ECO:0000313" key="12">
    <source>
        <dbReference type="EMBL" id="NBJ23663.1"/>
    </source>
</evidence>
<comment type="caution">
    <text evidence="9">Lacks conserved residue(s) required for the propagation of feature annotation.</text>
</comment>
<evidence type="ECO:0000256" key="9">
    <source>
        <dbReference type="HAMAP-Rule" id="MF_00161"/>
    </source>
</evidence>
<evidence type="ECO:0000256" key="6">
    <source>
        <dbReference type="ARBA" id="ARBA00022801"/>
    </source>
</evidence>
<comment type="subcellular location">
    <subcellularLocation>
        <location evidence="9">Cell membrane</location>
        <topology evidence="9">Multi-pass membrane protein</topology>
    </subcellularLocation>
</comment>
<dbReference type="PRINTS" id="PR00781">
    <property type="entry name" value="LIPOSIGPTASE"/>
</dbReference>
<keyword evidence="3 9" id="KW-0645">Protease</keyword>
<dbReference type="GO" id="GO:0004190">
    <property type="term" value="F:aspartic-type endopeptidase activity"/>
    <property type="evidence" value="ECO:0007669"/>
    <property type="project" value="UniProtKB-EC"/>
</dbReference>
<dbReference type="Proteomes" id="UP000818323">
    <property type="component" value="Unassembled WGS sequence"/>
</dbReference>
<proteinExistence type="inferred from homology"/>
<comment type="pathway">
    <text evidence="9">Protein modification; lipoprotein biosynthesis (signal peptide cleavage).</text>
</comment>
<dbReference type="HAMAP" id="MF_00161">
    <property type="entry name" value="LspA"/>
    <property type="match status" value="1"/>
</dbReference>
<dbReference type="PANTHER" id="PTHR33695">
    <property type="entry name" value="LIPOPROTEIN SIGNAL PEPTIDASE"/>
    <property type="match status" value="1"/>
</dbReference>
<evidence type="ECO:0000256" key="10">
    <source>
        <dbReference type="RuleBase" id="RU000594"/>
    </source>
</evidence>
<dbReference type="InterPro" id="IPR001872">
    <property type="entry name" value="Peptidase_A8"/>
</dbReference>
<comment type="function">
    <text evidence="9 10">This protein specifically catalyzes the removal of signal peptides from prolipoproteins.</text>
</comment>
<gene>
    <name evidence="9 12" type="primary">lspA</name>
    <name evidence="12" type="ORF">GR303_04755</name>
</gene>
<keyword evidence="2 9" id="KW-1003">Cell membrane</keyword>
<keyword evidence="7 9" id="KW-1133">Transmembrane helix</keyword>
<keyword evidence="8 9" id="KW-0472">Membrane</keyword>
<keyword evidence="6 9" id="KW-0378">Hydrolase</keyword>
<dbReference type="Pfam" id="PF01252">
    <property type="entry name" value="Peptidase_A8"/>
    <property type="match status" value="1"/>
</dbReference>
<comment type="caution">
    <text evidence="12">The sequence shown here is derived from an EMBL/GenBank/DDBJ whole genome shotgun (WGS) entry which is preliminary data.</text>
</comment>
<dbReference type="NCBIfam" id="TIGR00077">
    <property type="entry name" value="lspA"/>
    <property type="match status" value="1"/>
</dbReference>
<feature type="transmembrane region" description="Helical" evidence="9">
    <location>
        <begin position="137"/>
        <end position="155"/>
    </location>
</feature>
<evidence type="ECO:0000256" key="11">
    <source>
        <dbReference type="RuleBase" id="RU004181"/>
    </source>
</evidence>
<evidence type="ECO:0000256" key="7">
    <source>
        <dbReference type="ARBA" id="ARBA00022989"/>
    </source>
</evidence>
<evidence type="ECO:0000256" key="8">
    <source>
        <dbReference type="ARBA" id="ARBA00023136"/>
    </source>
</evidence>
<keyword evidence="4 9" id="KW-0812">Transmembrane</keyword>
<name>A0ABW9YTI6_9HYPH</name>
<organism evidence="12 13">
    <name type="scientific">Microvirga arsenatis</name>
    <dbReference type="NCBI Taxonomy" id="2692265"/>
    <lineage>
        <taxon>Bacteria</taxon>
        <taxon>Pseudomonadati</taxon>
        <taxon>Pseudomonadota</taxon>
        <taxon>Alphaproteobacteria</taxon>
        <taxon>Hyphomicrobiales</taxon>
        <taxon>Methylobacteriaceae</taxon>
        <taxon>Microvirga</taxon>
    </lineage>
</organism>
<keyword evidence="13" id="KW-1185">Reference proteome</keyword>
<accession>A0ABW9YTI6</accession>
<reference evidence="12 13" key="1">
    <citation type="submission" date="2020-01" db="EMBL/GenBank/DDBJ databases">
        <title>Microvirga sp. nov., an arsenate reduction bacterium isolated from Tibet hotspring sediments.</title>
        <authorList>
            <person name="Yuan C.-G."/>
        </authorList>
    </citation>
    <scope>NUCLEOTIDE SEQUENCE [LARGE SCALE GENOMIC DNA]</scope>
    <source>
        <strain evidence="12 13">SYSU G3D203</strain>
    </source>
</reference>
<comment type="similarity">
    <text evidence="1 9 11">Belongs to the peptidase A8 family.</text>
</comment>
<dbReference type="RefSeq" id="WP_161721149.1">
    <property type="nucleotide sequence ID" value="NZ_JAAAXI010000001.1"/>
</dbReference>
<sequence>MVAKRIRRLLEVTVPVVMIDQVSKGLARASLMPGEVHELLPFANLRLGFNRGISFGFLPADEASGVLLLIGITALISLGMAVWSVMAQTWQEATALALILGGALGNLIDRVRDGMVTDFIDLHAAGYHWPTFNGADIAITLGAVWLVVDSLGIGVRRREAS</sequence>
<dbReference type="EC" id="3.4.23.36" evidence="9"/>
<dbReference type="PROSITE" id="PS00855">
    <property type="entry name" value="SPASE_II"/>
    <property type="match status" value="1"/>
</dbReference>
<evidence type="ECO:0000256" key="5">
    <source>
        <dbReference type="ARBA" id="ARBA00022750"/>
    </source>
</evidence>
<evidence type="ECO:0000256" key="3">
    <source>
        <dbReference type="ARBA" id="ARBA00022670"/>
    </source>
</evidence>
<evidence type="ECO:0000256" key="2">
    <source>
        <dbReference type="ARBA" id="ARBA00022475"/>
    </source>
</evidence>
<evidence type="ECO:0000256" key="4">
    <source>
        <dbReference type="ARBA" id="ARBA00022692"/>
    </source>
</evidence>
<feature type="transmembrane region" description="Helical" evidence="9">
    <location>
        <begin position="66"/>
        <end position="86"/>
    </location>
</feature>
<protein>
    <recommendedName>
        <fullName evidence="9">Lipoprotein signal peptidase</fullName>
        <ecNumber evidence="9">3.4.23.36</ecNumber>
    </recommendedName>
    <alternativeName>
        <fullName evidence="9">Prolipoprotein signal peptidase</fullName>
    </alternativeName>
    <alternativeName>
        <fullName evidence="9">Signal peptidase II</fullName>
        <shortName evidence="9">SPase II</shortName>
    </alternativeName>
</protein>
<dbReference type="EMBL" id="JAAAXJ010000002">
    <property type="protein sequence ID" value="NBJ23663.1"/>
    <property type="molecule type" value="Genomic_DNA"/>
</dbReference>
<keyword evidence="5 9" id="KW-0064">Aspartyl protease</keyword>
<dbReference type="PANTHER" id="PTHR33695:SF1">
    <property type="entry name" value="LIPOPROTEIN SIGNAL PEPTIDASE"/>
    <property type="match status" value="1"/>
</dbReference>
<evidence type="ECO:0000256" key="1">
    <source>
        <dbReference type="ARBA" id="ARBA00006139"/>
    </source>
</evidence>
<feature type="active site" evidence="9">
    <location>
        <position position="118"/>
    </location>
</feature>
<evidence type="ECO:0000313" key="13">
    <source>
        <dbReference type="Proteomes" id="UP000818323"/>
    </source>
</evidence>
<comment type="catalytic activity">
    <reaction evidence="9 10">
        <text>Release of signal peptides from bacterial membrane prolipoproteins. Hydrolyzes -Xaa-Yaa-Zaa-|-(S,diacylglyceryl)Cys-, in which Xaa is hydrophobic (preferably Leu), and Yaa (Ala or Ser) and Zaa (Gly or Ala) have small, neutral side chains.</text>
        <dbReference type="EC" id="3.4.23.36"/>
    </reaction>
</comment>